<name>A0A2T7P5E8_POMCA</name>
<dbReference type="Proteomes" id="UP000245119">
    <property type="component" value="Linkage Group LG6"/>
</dbReference>
<sequence length="119" mass="13018">MAGVSIFHGYQRLLFRSSSSYIVATPRQPHFVLLETGCRVISFPRAVRDEEAGGDELGQAIHHIPDTSYNALTHMLHRYIHGTEETEDRLSRQVGWTGGLLAGDSEVGSENGGDIRGGP</sequence>
<keyword evidence="2" id="KW-1185">Reference proteome</keyword>
<dbReference type="AlphaFoldDB" id="A0A2T7P5E8"/>
<evidence type="ECO:0000313" key="1">
    <source>
        <dbReference type="EMBL" id="PVD28652.1"/>
    </source>
</evidence>
<reference evidence="1 2" key="1">
    <citation type="submission" date="2018-04" db="EMBL/GenBank/DDBJ databases">
        <title>The genome of golden apple snail Pomacea canaliculata provides insight into stress tolerance and invasive adaptation.</title>
        <authorList>
            <person name="Liu C."/>
            <person name="Liu B."/>
            <person name="Ren Y."/>
            <person name="Zhang Y."/>
            <person name="Wang H."/>
            <person name="Li S."/>
            <person name="Jiang F."/>
            <person name="Yin L."/>
            <person name="Zhang G."/>
            <person name="Qian W."/>
            <person name="Fan W."/>
        </authorList>
    </citation>
    <scope>NUCLEOTIDE SEQUENCE [LARGE SCALE GENOMIC DNA]</scope>
    <source>
        <strain evidence="1">SZHN2017</strain>
        <tissue evidence="1">Muscle</tissue>
    </source>
</reference>
<organism evidence="1 2">
    <name type="scientific">Pomacea canaliculata</name>
    <name type="common">Golden apple snail</name>
    <dbReference type="NCBI Taxonomy" id="400727"/>
    <lineage>
        <taxon>Eukaryota</taxon>
        <taxon>Metazoa</taxon>
        <taxon>Spiralia</taxon>
        <taxon>Lophotrochozoa</taxon>
        <taxon>Mollusca</taxon>
        <taxon>Gastropoda</taxon>
        <taxon>Caenogastropoda</taxon>
        <taxon>Architaenioglossa</taxon>
        <taxon>Ampullarioidea</taxon>
        <taxon>Ampullariidae</taxon>
        <taxon>Pomacea</taxon>
    </lineage>
</organism>
<evidence type="ECO:0000313" key="2">
    <source>
        <dbReference type="Proteomes" id="UP000245119"/>
    </source>
</evidence>
<proteinExistence type="predicted"/>
<gene>
    <name evidence="1" type="ORF">C0Q70_11246</name>
</gene>
<protein>
    <submittedName>
        <fullName evidence="1">Uncharacterized protein</fullName>
    </submittedName>
</protein>
<comment type="caution">
    <text evidence="1">The sequence shown here is derived from an EMBL/GenBank/DDBJ whole genome shotgun (WGS) entry which is preliminary data.</text>
</comment>
<dbReference type="EMBL" id="PZQS01000006">
    <property type="protein sequence ID" value="PVD28652.1"/>
    <property type="molecule type" value="Genomic_DNA"/>
</dbReference>
<accession>A0A2T7P5E8</accession>